<evidence type="ECO:0000256" key="1">
    <source>
        <dbReference type="ARBA" id="ARBA00004236"/>
    </source>
</evidence>
<evidence type="ECO:0000313" key="8">
    <source>
        <dbReference type="EMBL" id="PDO11247.1"/>
    </source>
</evidence>
<evidence type="ECO:0000256" key="3">
    <source>
        <dbReference type="ARBA" id="ARBA00022692"/>
    </source>
</evidence>
<dbReference type="GO" id="GO:0044781">
    <property type="term" value="P:bacterial-type flagellum organization"/>
    <property type="evidence" value="ECO:0007669"/>
    <property type="project" value="InterPro"/>
</dbReference>
<organism evidence="8 9">
    <name type="scientific">Candidatus Reconcilbacillus cellulovorans</name>
    <dbReference type="NCBI Taxonomy" id="1906605"/>
    <lineage>
        <taxon>Bacteria</taxon>
        <taxon>Bacillati</taxon>
        <taxon>Bacillota</taxon>
        <taxon>Bacilli</taxon>
        <taxon>Bacillales</taxon>
        <taxon>Paenibacillaceae</taxon>
        <taxon>Candidatus Reconcilbacillus</taxon>
    </lineage>
</organism>
<gene>
    <name evidence="8" type="ORF">BLM47_03385</name>
</gene>
<evidence type="ECO:0000256" key="2">
    <source>
        <dbReference type="ARBA" id="ARBA00022475"/>
    </source>
</evidence>
<feature type="transmembrane region" description="Helical" evidence="7">
    <location>
        <begin position="6"/>
        <end position="28"/>
    </location>
</feature>
<comment type="caution">
    <text evidence="8">The sequence shown here is derived from an EMBL/GenBank/DDBJ whole genome shotgun (WGS) entry which is preliminary data.</text>
</comment>
<keyword evidence="3 7" id="KW-0812">Transmembrane</keyword>
<feature type="region of interest" description="Disordered" evidence="6">
    <location>
        <begin position="121"/>
        <end position="157"/>
    </location>
</feature>
<feature type="compositionally biased region" description="Basic and acidic residues" evidence="6">
    <location>
        <begin position="144"/>
        <end position="157"/>
    </location>
</feature>
<keyword evidence="5 7" id="KW-0472">Membrane</keyword>
<name>A0A2A6E3A8_9BACL</name>
<accession>A0A2A6E3A8</accession>
<dbReference type="InterPro" id="IPR022781">
    <property type="entry name" value="Flagellar_biosynth_FliO"/>
</dbReference>
<proteinExistence type="predicted"/>
<dbReference type="Pfam" id="PF04347">
    <property type="entry name" value="FliO"/>
    <property type="match status" value="1"/>
</dbReference>
<evidence type="ECO:0000313" key="9">
    <source>
        <dbReference type="Proteomes" id="UP000243688"/>
    </source>
</evidence>
<sequence length="157" mass="17517">MWTADVVKVVAYLALILLLFFLSAKALARLRSRLPGGRAIRTLGGVPLGPNKSVQLLEIGRTVYVVGIGEDVRLIDKIRDPDEIASIHEALGRTAEELDAGRSGRRDRPTGFETWLAGKLGGAERRKERVEHWLEQHLSSSRSSHGENRQESLERDR</sequence>
<keyword evidence="4 7" id="KW-1133">Transmembrane helix</keyword>
<reference evidence="8 9" key="1">
    <citation type="submission" date="2016-12" db="EMBL/GenBank/DDBJ databases">
        <title>Candidatus Reconcilibacillus cellulovorans genome.</title>
        <authorList>
            <person name="Kolinko S."/>
            <person name="Wu Y.-W."/>
            <person name="Tachea F."/>
            <person name="Denzel E."/>
            <person name="Hiras J."/>
            <person name="Baecker N."/>
            <person name="Chan L.J."/>
            <person name="Eichorst S.A."/>
            <person name="Frey D."/>
            <person name="Adams P.D."/>
            <person name="Pray T."/>
            <person name="Tanjore D."/>
            <person name="Petzold C.J."/>
            <person name="Gladden J.M."/>
            <person name="Simmons B.A."/>
            <person name="Singer S.W."/>
        </authorList>
    </citation>
    <scope>NUCLEOTIDE SEQUENCE [LARGE SCALE GENOMIC DNA]</scope>
    <source>
        <strain evidence="8">JTherm</strain>
    </source>
</reference>
<dbReference type="Proteomes" id="UP000243688">
    <property type="component" value="Unassembled WGS sequence"/>
</dbReference>
<keyword evidence="2" id="KW-1003">Cell membrane</keyword>
<dbReference type="EMBL" id="MOXJ01000004">
    <property type="protein sequence ID" value="PDO11247.1"/>
    <property type="molecule type" value="Genomic_DNA"/>
</dbReference>
<dbReference type="GO" id="GO:0016020">
    <property type="term" value="C:membrane"/>
    <property type="evidence" value="ECO:0007669"/>
    <property type="project" value="InterPro"/>
</dbReference>
<dbReference type="AlphaFoldDB" id="A0A2A6E3A8"/>
<feature type="compositionally biased region" description="Basic and acidic residues" evidence="6">
    <location>
        <begin position="122"/>
        <end position="135"/>
    </location>
</feature>
<protein>
    <recommendedName>
        <fullName evidence="10">Flagellar protein</fullName>
    </recommendedName>
</protein>
<evidence type="ECO:0000256" key="6">
    <source>
        <dbReference type="SAM" id="MobiDB-lite"/>
    </source>
</evidence>
<evidence type="ECO:0000256" key="7">
    <source>
        <dbReference type="SAM" id="Phobius"/>
    </source>
</evidence>
<evidence type="ECO:0008006" key="10">
    <source>
        <dbReference type="Google" id="ProtNLM"/>
    </source>
</evidence>
<evidence type="ECO:0000256" key="4">
    <source>
        <dbReference type="ARBA" id="ARBA00022989"/>
    </source>
</evidence>
<evidence type="ECO:0000256" key="5">
    <source>
        <dbReference type="ARBA" id="ARBA00023136"/>
    </source>
</evidence>
<comment type="subcellular location">
    <subcellularLocation>
        <location evidence="1">Cell membrane</location>
    </subcellularLocation>
</comment>